<keyword evidence="2" id="KW-1133">Transmembrane helix</keyword>
<reference evidence="3 4" key="1">
    <citation type="submission" date="2016-11" db="EMBL/GenBank/DDBJ databases">
        <title>Complete genome sequencing of Virgibacillus halodenitrificans PDB-F2.</title>
        <authorList>
            <person name="Sun Z."/>
            <person name="Zhou Y."/>
            <person name="Li H."/>
        </authorList>
    </citation>
    <scope>NUCLEOTIDE SEQUENCE [LARGE SCALE GENOMIC DNA]</scope>
    <source>
        <strain evidence="3 4">PDB-F2</strain>
        <plasmid evidence="3 4">unnamed1</plasmid>
    </source>
</reference>
<accession>A0AAC9J818</accession>
<organism evidence="3 4">
    <name type="scientific">Virgibacillus halodenitrificans</name>
    <name type="common">Bacillus halodenitrificans</name>
    <dbReference type="NCBI Taxonomy" id="1482"/>
    <lineage>
        <taxon>Bacteria</taxon>
        <taxon>Bacillati</taxon>
        <taxon>Bacillota</taxon>
        <taxon>Bacilli</taxon>
        <taxon>Bacillales</taxon>
        <taxon>Bacillaceae</taxon>
        <taxon>Virgibacillus</taxon>
    </lineage>
</organism>
<keyword evidence="2" id="KW-0472">Membrane</keyword>
<name>A0AAC9J818_VIRHA</name>
<keyword evidence="1" id="KW-0175">Coiled coil</keyword>
<dbReference type="KEGG" id="vhl:BME96_18895"/>
<gene>
    <name evidence="3" type="ORF">BME96_18895</name>
</gene>
<evidence type="ECO:0000313" key="3">
    <source>
        <dbReference type="EMBL" id="APC50399.1"/>
    </source>
</evidence>
<keyword evidence="2" id="KW-0812">Transmembrane</keyword>
<dbReference type="EMBL" id="CP017963">
    <property type="protein sequence ID" value="APC50399.1"/>
    <property type="molecule type" value="Genomic_DNA"/>
</dbReference>
<dbReference type="AlphaFoldDB" id="A0AAC9J818"/>
<feature type="coiled-coil region" evidence="1">
    <location>
        <begin position="196"/>
        <end position="266"/>
    </location>
</feature>
<dbReference type="Proteomes" id="UP000182945">
    <property type="component" value="Plasmid unnamed1"/>
</dbReference>
<proteinExistence type="predicted"/>
<protein>
    <submittedName>
        <fullName evidence="3">Uncharacterized protein</fullName>
    </submittedName>
</protein>
<sequence>MTSSATTLYLTTLGIFIISFGFIFISPSIIGSSYSYENTPIDEYQTLSNNVQIALVKKEFNPENGIMRLDYSLKESSTNSSLSNIQYDISNQDIKNRESQKSEVIRVNDNYLVVIVKDLPKDFGVLSSTINPSYIHPEIQSSNDLENRSLKIYINEDEKIVNKNLENKSSSEYQSEYITFQQESLREEIVLKNKEIEAIHIKNKELKELISDLETDINFQTDEEKLETKSAINAQLTSINQHEKEMKEIEDEIENIREKIVLLDEKKKTIK</sequence>
<geneLocation type="plasmid" evidence="3 4">
    <name>unnamed1</name>
</geneLocation>
<evidence type="ECO:0000256" key="1">
    <source>
        <dbReference type="SAM" id="Coils"/>
    </source>
</evidence>
<keyword evidence="3" id="KW-0614">Plasmid</keyword>
<evidence type="ECO:0000313" key="4">
    <source>
        <dbReference type="Proteomes" id="UP000182945"/>
    </source>
</evidence>
<evidence type="ECO:0000256" key="2">
    <source>
        <dbReference type="SAM" id="Phobius"/>
    </source>
</evidence>
<feature type="transmembrane region" description="Helical" evidence="2">
    <location>
        <begin position="6"/>
        <end position="25"/>
    </location>
</feature>